<dbReference type="InterPro" id="IPR036388">
    <property type="entry name" value="WH-like_DNA-bd_sf"/>
</dbReference>
<reference evidence="8" key="1">
    <citation type="submission" date="2022-10" db="EMBL/GenBank/DDBJ databases">
        <title>The WGS of Solirubrobacter sp. CPCC 204708.</title>
        <authorList>
            <person name="Jiang Z."/>
        </authorList>
    </citation>
    <scope>NUCLEOTIDE SEQUENCE</scope>
    <source>
        <strain evidence="8">CPCC 204708</strain>
    </source>
</reference>
<dbReference type="InterPro" id="IPR013325">
    <property type="entry name" value="RNA_pol_sigma_r2"/>
</dbReference>
<dbReference type="InterPro" id="IPR007627">
    <property type="entry name" value="RNA_pol_sigma70_r2"/>
</dbReference>
<name>A0ABT4RI85_9ACTN</name>
<keyword evidence="4" id="KW-0804">Transcription</keyword>
<dbReference type="InterPro" id="IPR011990">
    <property type="entry name" value="TPR-like_helical_dom_sf"/>
</dbReference>
<evidence type="ECO:0000256" key="2">
    <source>
        <dbReference type="ARBA" id="ARBA00023015"/>
    </source>
</evidence>
<evidence type="ECO:0000259" key="6">
    <source>
        <dbReference type="Pfam" id="PF08281"/>
    </source>
</evidence>
<sequence>MSADVEHAFRAEHGRAVAVLVRVFGDIDVAEEAVQEAFAVALERWSVDGVPPSPAGWIITTARRKAIDRLRREASREDRHAQAVLLAAQQDGPVEEVGPVQDDRLRLIFTCCHPSLGMPARVALTLRLLGGLSTAEIARAFLVPEPTMAQRLVRAKGKIRHAKIPYRVPREADLPERLSGVLAVVYLIFNQGYVGPRAELCEEAIRLGRALATLMPDEPEVWGLLALMLLVHARREARAGGVLLRDQDRRLWDRAMIDEGQAIVRRLLARNQPGPYQVQAAINAVHGEGVTDWPQVVALYDQLLMFTPTPVVALHRAVAVAEVSGPEAALALVDELALERYHLFHAVRAELLTRLGRRAEARQALQAALELTEGEPERALLRDRLAALPTS</sequence>
<dbReference type="Gene3D" id="1.10.10.10">
    <property type="entry name" value="Winged helix-like DNA-binding domain superfamily/Winged helix DNA-binding domain"/>
    <property type="match status" value="1"/>
</dbReference>
<gene>
    <name evidence="8" type="ORF">OJ962_10895</name>
</gene>
<dbReference type="InterPro" id="IPR014284">
    <property type="entry name" value="RNA_pol_sigma-70_dom"/>
</dbReference>
<evidence type="ECO:0000256" key="3">
    <source>
        <dbReference type="ARBA" id="ARBA00023082"/>
    </source>
</evidence>
<proteinExistence type="inferred from homology"/>
<dbReference type="PANTHER" id="PTHR47756">
    <property type="entry name" value="BLL6612 PROTEIN-RELATED"/>
    <property type="match status" value="1"/>
</dbReference>
<accession>A0ABT4RI85</accession>
<keyword evidence="2" id="KW-0805">Transcription regulation</keyword>
<comment type="similarity">
    <text evidence="1">Belongs to the sigma-70 factor family. ECF subfamily.</text>
</comment>
<dbReference type="InterPro" id="IPR046531">
    <property type="entry name" value="DUF6596"/>
</dbReference>
<dbReference type="SUPFAM" id="SSF88946">
    <property type="entry name" value="Sigma2 domain of RNA polymerase sigma factors"/>
    <property type="match status" value="1"/>
</dbReference>
<keyword evidence="3" id="KW-0731">Sigma factor</keyword>
<dbReference type="PANTHER" id="PTHR47756:SF2">
    <property type="entry name" value="BLL6612 PROTEIN"/>
    <property type="match status" value="1"/>
</dbReference>
<evidence type="ECO:0000259" key="7">
    <source>
        <dbReference type="Pfam" id="PF20239"/>
    </source>
</evidence>
<dbReference type="EMBL" id="JAPCID010000013">
    <property type="protein sequence ID" value="MDA0138010.1"/>
    <property type="molecule type" value="Genomic_DNA"/>
</dbReference>
<dbReference type="InterPro" id="IPR013249">
    <property type="entry name" value="RNA_pol_sigma70_r4_t2"/>
</dbReference>
<dbReference type="InterPro" id="IPR013324">
    <property type="entry name" value="RNA_pol_sigma_r3/r4-like"/>
</dbReference>
<evidence type="ECO:0000256" key="4">
    <source>
        <dbReference type="ARBA" id="ARBA00023163"/>
    </source>
</evidence>
<feature type="domain" description="RNA polymerase sigma-70 region 2" evidence="5">
    <location>
        <begin position="9"/>
        <end position="74"/>
    </location>
</feature>
<protein>
    <submittedName>
        <fullName evidence="8">RNA polymerase sigma factor</fullName>
    </submittedName>
</protein>
<comment type="caution">
    <text evidence="8">The sequence shown here is derived from an EMBL/GenBank/DDBJ whole genome shotgun (WGS) entry which is preliminary data.</text>
</comment>
<dbReference type="Pfam" id="PF08281">
    <property type="entry name" value="Sigma70_r4_2"/>
    <property type="match status" value="1"/>
</dbReference>
<dbReference type="Proteomes" id="UP001147700">
    <property type="component" value="Unassembled WGS sequence"/>
</dbReference>
<dbReference type="RefSeq" id="WP_270006337.1">
    <property type="nucleotide sequence ID" value="NZ_JAPCID010000013.1"/>
</dbReference>
<evidence type="ECO:0000259" key="5">
    <source>
        <dbReference type="Pfam" id="PF04542"/>
    </source>
</evidence>
<dbReference type="SUPFAM" id="SSF48452">
    <property type="entry name" value="TPR-like"/>
    <property type="match status" value="1"/>
</dbReference>
<dbReference type="Gene3D" id="1.10.1740.10">
    <property type="match status" value="1"/>
</dbReference>
<evidence type="ECO:0000256" key="1">
    <source>
        <dbReference type="ARBA" id="ARBA00010641"/>
    </source>
</evidence>
<feature type="domain" description="RNA polymerase sigma factor 70 region 4 type 2" evidence="6">
    <location>
        <begin position="119"/>
        <end position="158"/>
    </location>
</feature>
<dbReference type="Pfam" id="PF20239">
    <property type="entry name" value="DUF6596"/>
    <property type="match status" value="1"/>
</dbReference>
<evidence type="ECO:0000313" key="9">
    <source>
        <dbReference type="Proteomes" id="UP001147700"/>
    </source>
</evidence>
<feature type="domain" description="DUF6596" evidence="7">
    <location>
        <begin position="177"/>
        <end position="266"/>
    </location>
</feature>
<dbReference type="NCBIfam" id="TIGR02937">
    <property type="entry name" value="sigma70-ECF"/>
    <property type="match status" value="1"/>
</dbReference>
<evidence type="ECO:0000313" key="8">
    <source>
        <dbReference type="EMBL" id="MDA0138010.1"/>
    </source>
</evidence>
<organism evidence="8 9">
    <name type="scientific">Solirubrobacter deserti</name>
    <dbReference type="NCBI Taxonomy" id="2282478"/>
    <lineage>
        <taxon>Bacteria</taxon>
        <taxon>Bacillati</taxon>
        <taxon>Actinomycetota</taxon>
        <taxon>Thermoleophilia</taxon>
        <taxon>Solirubrobacterales</taxon>
        <taxon>Solirubrobacteraceae</taxon>
        <taxon>Solirubrobacter</taxon>
    </lineage>
</organism>
<dbReference type="Pfam" id="PF04542">
    <property type="entry name" value="Sigma70_r2"/>
    <property type="match status" value="1"/>
</dbReference>
<dbReference type="SUPFAM" id="SSF88659">
    <property type="entry name" value="Sigma3 and sigma4 domains of RNA polymerase sigma factors"/>
    <property type="match status" value="1"/>
</dbReference>
<keyword evidence="9" id="KW-1185">Reference proteome</keyword>